<dbReference type="STRING" id="765257.A0A0C9ZD51"/>
<evidence type="ECO:0000313" key="2">
    <source>
        <dbReference type="Proteomes" id="UP000054018"/>
    </source>
</evidence>
<dbReference type="HOGENOM" id="CLU_090069_0_0_1"/>
<organism evidence="1 2">
    <name type="scientific">Pisolithus microcarpus 441</name>
    <dbReference type="NCBI Taxonomy" id="765257"/>
    <lineage>
        <taxon>Eukaryota</taxon>
        <taxon>Fungi</taxon>
        <taxon>Dikarya</taxon>
        <taxon>Basidiomycota</taxon>
        <taxon>Agaricomycotina</taxon>
        <taxon>Agaricomycetes</taxon>
        <taxon>Agaricomycetidae</taxon>
        <taxon>Boletales</taxon>
        <taxon>Sclerodermatineae</taxon>
        <taxon>Pisolithaceae</taxon>
        <taxon>Pisolithus</taxon>
    </lineage>
</organism>
<protein>
    <submittedName>
        <fullName evidence="1">Uncharacterized protein</fullName>
    </submittedName>
</protein>
<dbReference type="OrthoDB" id="2802364at2759"/>
<reference evidence="1 2" key="1">
    <citation type="submission" date="2014-04" db="EMBL/GenBank/DDBJ databases">
        <authorList>
            <consortium name="DOE Joint Genome Institute"/>
            <person name="Kuo A."/>
            <person name="Kohler A."/>
            <person name="Costa M.D."/>
            <person name="Nagy L.G."/>
            <person name="Floudas D."/>
            <person name="Copeland A."/>
            <person name="Barry K.W."/>
            <person name="Cichocki N."/>
            <person name="Veneault-Fourrey C."/>
            <person name="LaButti K."/>
            <person name="Lindquist E.A."/>
            <person name="Lipzen A."/>
            <person name="Lundell T."/>
            <person name="Morin E."/>
            <person name="Murat C."/>
            <person name="Sun H."/>
            <person name="Tunlid A."/>
            <person name="Henrissat B."/>
            <person name="Grigoriev I.V."/>
            <person name="Hibbett D.S."/>
            <person name="Martin F."/>
            <person name="Nordberg H.P."/>
            <person name="Cantor M.N."/>
            <person name="Hua S.X."/>
        </authorList>
    </citation>
    <scope>NUCLEOTIDE SEQUENCE [LARGE SCALE GENOMIC DNA]</scope>
    <source>
        <strain evidence="1 2">441</strain>
    </source>
</reference>
<keyword evidence="2" id="KW-1185">Reference proteome</keyword>
<proteinExistence type="predicted"/>
<evidence type="ECO:0000313" key="1">
    <source>
        <dbReference type="EMBL" id="KIK27226.1"/>
    </source>
</evidence>
<dbReference type="EMBL" id="KN833697">
    <property type="protein sequence ID" value="KIK27226.1"/>
    <property type="molecule type" value="Genomic_DNA"/>
</dbReference>
<reference evidence="2" key="2">
    <citation type="submission" date="2015-01" db="EMBL/GenBank/DDBJ databases">
        <title>Evolutionary Origins and Diversification of the Mycorrhizal Mutualists.</title>
        <authorList>
            <consortium name="DOE Joint Genome Institute"/>
            <consortium name="Mycorrhizal Genomics Consortium"/>
            <person name="Kohler A."/>
            <person name="Kuo A."/>
            <person name="Nagy L.G."/>
            <person name="Floudas D."/>
            <person name="Copeland A."/>
            <person name="Barry K.W."/>
            <person name="Cichocki N."/>
            <person name="Veneault-Fourrey C."/>
            <person name="LaButti K."/>
            <person name="Lindquist E.A."/>
            <person name="Lipzen A."/>
            <person name="Lundell T."/>
            <person name="Morin E."/>
            <person name="Murat C."/>
            <person name="Riley R."/>
            <person name="Ohm R."/>
            <person name="Sun H."/>
            <person name="Tunlid A."/>
            <person name="Henrissat B."/>
            <person name="Grigoriev I.V."/>
            <person name="Hibbett D.S."/>
            <person name="Martin F."/>
        </authorList>
    </citation>
    <scope>NUCLEOTIDE SEQUENCE [LARGE SCALE GENOMIC DNA]</scope>
    <source>
        <strain evidence="2">441</strain>
    </source>
</reference>
<dbReference type="Proteomes" id="UP000054018">
    <property type="component" value="Unassembled WGS sequence"/>
</dbReference>
<accession>A0A0C9ZD51</accession>
<gene>
    <name evidence="1" type="ORF">PISMIDRAFT_202366</name>
</gene>
<sequence length="235" mass="26362">MHPSRLSHTTQCILSPHDEPLDLLCRKFNVAKVTLPPGSPIPSTIDMRVIKDAHVPSHVLAVFDTQESERGPSFQPIIVPIRADLYTKDFRKNIIPQSPPGTPYPVPQWIANLGGQYVTLPVVPTLVPHASSIPLLFLFALGLEPRSQLLYCRLLPSEVIEEFPAFPAMAQSMARLCADDQLISYIRFNQGLWKNILALGPRDLEFIRVVQTAWNATIEARRIRQRGAMARTPDM</sequence>
<name>A0A0C9ZD51_9AGAM</name>
<dbReference type="AlphaFoldDB" id="A0A0C9ZD51"/>